<accession>A0A7W9GY76</accession>
<reference evidence="1 2" key="1">
    <citation type="submission" date="2020-08" db="EMBL/GenBank/DDBJ databases">
        <title>Sequencing the genomes of 1000 actinobacteria strains.</title>
        <authorList>
            <person name="Klenk H.-P."/>
        </authorList>
    </citation>
    <scope>NUCLEOTIDE SEQUENCE [LARGE SCALE GENOMIC DNA]</scope>
    <source>
        <strain evidence="1 2">DSM 40084</strain>
    </source>
</reference>
<dbReference type="RefSeq" id="WP_184979719.1">
    <property type="nucleotide sequence ID" value="NZ_JACHNE010000001.1"/>
</dbReference>
<protein>
    <submittedName>
        <fullName evidence="1">Uncharacterized protein</fullName>
    </submittedName>
</protein>
<proteinExistence type="predicted"/>
<comment type="caution">
    <text evidence="1">The sequence shown here is derived from an EMBL/GenBank/DDBJ whole genome shotgun (WGS) entry which is preliminary data.</text>
</comment>
<dbReference type="Proteomes" id="UP000590647">
    <property type="component" value="Unassembled WGS sequence"/>
</dbReference>
<sequence>MFHAVIGGFPDPARRFRGASAAAPWTDSPLWQRTARTWGPRWFVSEPSASDDLFLTREITMNAEIVHALAAALIRAVRRGDWSAEPFTRVAPLQEELTRHNDRPLYAAHTACQDFRLRNALCRVWLVWQQLAQLSLRRARLICRG</sequence>
<keyword evidence="2" id="KW-1185">Reference proteome</keyword>
<gene>
    <name evidence="1" type="ORF">HDA41_000178</name>
</gene>
<name>A0A7W9GY76_9ACTN</name>
<evidence type="ECO:0000313" key="1">
    <source>
        <dbReference type="EMBL" id="MBB5792214.1"/>
    </source>
</evidence>
<organism evidence="1 2">
    <name type="scientific">Streptomyces caelestis</name>
    <dbReference type="NCBI Taxonomy" id="36816"/>
    <lineage>
        <taxon>Bacteria</taxon>
        <taxon>Bacillati</taxon>
        <taxon>Actinomycetota</taxon>
        <taxon>Actinomycetes</taxon>
        <taxon>Kitasatosporales</taxon>
        <taxon>Streptomycetaceae</taxon>
        <taxon>Streptomyces</taxon>
    </lineage>
</organism>
<evidence type="ECO:0000313" key="2">
    <source>
        <dbReference type="Proteomes" id="UP000590647"/>
    </source>
</evidence>
<dbReference type="AlphaFoldDB" id="A0A7W9GY76"/>
<dbReference type="EMBL" id="JACHNE010000001">
    <property type="protein sequence ID" value="MBB5792214.1"/>
    <property type="molecule type" value="Genomic_DNA"/>
</dbReference>